<dbReference type="InterPro" id="IPR000014">
    <property type="entry name" value="PAS"/>
</dbReference>
<dbReference type="SUPFAM" id="SSF47384">
    <property type="entry name" value="Homodimeric domain of signal transducing histidine kinase"/>
    <property type="match status" value="1"/>
</dbReference>
<keyword evidence="5" id="KW-0547">Nucleotide-binding</keyword>
<dbReference type="InterPro" id="IPR000700">
    <property type="entry name" value="PAS-assoc_C"/>
</dbReference>
<keyword evidence="4" id="KW-0808">Transferase</keyword>
<dbReference type="PRINTS" id="PR00344">
    <property type="entry name" value="BCTRLSENSOR"/>
</dbReference>
<keyword evidence="9" id="KW-0812">Transmembrane</keyword>
<dbReference type="PROSITE" id="PS50112">
    <property type="entry name" value="PAS"/>
    <property type="match status" value="1"/>
</dbReference>
<keyword evidence="6" id="KW-0418">Kinase</keyword>
<evidence type="ECO:0000256" key="9">
    <source>
        <dbReference type="SAM" id="Phobius"/>
    </source>
</evidence>
<evidence type="ECO:0000256" key="8">
    <source>
        <dbReference type="ARBA" id="ARBA00023012"/>
    </source>
</evidence>
<dbReference type="Gene3D" id="3.30.565.10">
    <property type="entry name" value="Histidine kinase-like ATPase, C-terminal domain"/>
    <property type="match status" value="1"/>
</dbReference>
<keyword evidence="14" id="KW-1185">Reference proteome</keyword>
<dbReference type="InterPro" id="IPR004358">
    <property type="entry name" value="Sig_transdc_His_kin-like_C"/>
</dbReference>
<dbReference type="Pfam" id="PF00512">
    <property type="entry name" value="HisKA"/>
    <property type="match status" value="1"/>
</dbReference>
<dbReference type="GO" id="GO:0000155">
    <property type="term" value="F:phosphorelay sensor kinase activity"/>
    <property type="evidence" value="ECO:0007669"/>
    <property type="project" value="InterPro"/>
</dbReference>
<dbReference type="SMART" id="SM00388">
    <property type="entry name" value="HisKA"/>
    <property type="match status" value="1"/>
</dbReference>
<feature type="transmembrane region" description="Helical" evidence="9">
    <location>
        <begin position="7"/>
        <end position="28"/>
    </location>
</feature>
<dbReference type="SUPFAM" id="SSF55785">
    <property type="entry name" value="PYP-like sensor domain (PAS domain)"/>
    <property type="match status" value="1"/>
</dbReference>
<dbReference type="AlphaFoldDB" id="A0A6S6M045"/>
<dbReference type="Gene3D" id="1.10.287.130">
    <property type="match status" value="1"/>
</dbReference>
<dbReference type="GO" id="GO:0006355">
    <property type="term" value="P:regulation of DNA-templated transcription"/>
    <property type="evidence" value="ECO:0007669"/>
    <property type="project" value="InterPro"/>
</dbReference>
<feature type="domain" description="PAC" evidence="12">
    <location>
        <begin position="266"/>
        <end position="318"/>
    </location>
</feature>
<keyword evidence="9" id="KW-0472">Membrane</keyword>
<keyword evidence="3" id="KW-0597">Phosphoprotein</keyword>
<dbReference type="Gene3D" id="3.30.450.20">
    <property type="entry name" value="PAS domain"/>
    <property type="match status" value="1"/>
</dbReference>
<keyword evidence="7" id="KW-0067">ATP-binding</keyword>
<dbReference type="SMART" id="SM00387">
    <property type="entry name" value="HATPase_c"/>
    <property type="match status" value="1"/>
</dbReference>
<evidence type="ECO:0000256" key="6">
    <source>
        <dbReference type="ARBA" id="ARBA00022777"/>
    </source>
</evidence>
<dbReference type="PANTHER" id="PTHR43065:SF10">
    <property type="entry name" value="PEROXIDE STRESS-ACTIVATED HISTIDINE KINASE MAK3"/>
    <property type="match status" value="1"/>
</dbReference>
<accession>A0A6S6M045</accession>
<dbReference type="Pfam" id="PF00989">
    <property type="entry name" value="PAS"/>
    <property type="match status" value="1"/>
</dbReference>
<evidence type="ECO:0000313" key="13">
    <source>
        <dbReference type="EMBL" id="BCG46909.1"/>
    </source>
</evidence>
<dbReference type="SUPFAM" id="SSF55874">
    <property type="entry name" value="ATPase domain of HSP90 chaperone/DNA topoisomerase II/histidine kinase"/>
    <property type="match status" value="1"/>
</dbReference>
<reference evidence="13 14" key="1">
    <citation type="submission" date="2020-06" db="EMBL/GenBank/DDBJ databases">
        <title>Interaction of electrochemicaly active bacteria, Geobacter bremensis R4 on different carbon anode.</title>
        <authorList>
            <person name="Meng L."/>
            <person name="Yoshida N."/>
        </authorList>
    </citation>
    <scope>NUCLEOTIDE SEQUENCE [LARGE SCALE GENOMIC DNA]</scope>
    <source>
        <strain evidence="13 14">R4</strain>
    </source>
</reference>
<dbReference type="KEGG" id="gbn:GEOBRER4_16590"/>
<dbReference type="InterPro" id="IPR035965">
    <property type="entry name" value="PAS-like_dom_sf"/>
</dbReference>
<keyword evidence="8" id="KW-0902">Two-component regulatory system</keyword>
<evidence type="ECO:0000256" key="5">
    <source>
        <dbReference type="ARBA" id="ARBA00022741"/>
    </source>
</evidence>
<gene>
    <name evidence="13" type="ORF">GEOBRER4_n1725</name>
</gene>
<dbReference type="RefSeq" id="WP_185245009.1">
    <property type="nucleotide sequence ID" value="NZ_AP023213.1"/>
</dbReference>
<dbReference type="PROSITE" id="PS50113">
    <property type="entry name" value="PAC"/>
    <property type="match status" value="1"/>
</dbReference>
<dbReference type="CDD" id="cd00082">
    <property type="entry name" value="HisKA"/>
    <property type="match status" value="1"/>
</dbReference>
<dbReference type="InterPro" id="IPR003661">
    <property type="entry name" value="HisK_dim/P_dom"/>
</dbReference>
<sequence length="539" mass="59995">MIDRKRVFWFILLRLLVVSVFLATTIFLDVRTYDVGTDIAQKVLIRLMGATYLFSLGSLVVLYRSRREIRTLTYAQIVWDLILVTVMILISGGVTSPYAFLYFLSIISASTLLARSQAYYTASLCVILYGAILDFQYYGKLAPLGLSAYPAQQYGAAYLFYLIFLHCAAFFLTATLAGHLSERARRSESAFQEKAIDYEELERLNSCIVSTIDSGLLTINPDGRIRVFNSYMERLTGLSQQQAYDRPLCEAIPGLSPFERRFFDGGQGEFKHQAPDGGQLLLSFKSVPLTGKEDATVGAIFDIHDLTEMKRLAAELKRADRLAAVGELSARMAHEIRNPLAAISGSVQLVALRPWVDEKDKRLFSIILRETDRLDGLLRDFLFYAKPAQPTKIPLKLHRVIADLCALLSTDPRLERVTIENRVPEDLVVVFDKDQCSQVFWNLVVNSAEAIAGEGSIVIEACAVRSGDKKEARISVRDSGSGMNQAEVRRVFEPFFTTKKGGTGLGLATVYRIVETHGGRMVVDSEEGAGTTVTLFLPA</sequence>
<protein>
    <recommendedName>
        <fullName evidence="2">histidine kinase</fullName>
        <ecNumber evidence="2">2.7.13.3</ecNumber>
    </recommendedName>
</protein>
<dbReference type="Pfam" id="PF02518">
    <property type="entry name" value="HATPase_c"/>
    <property type="match status" value="1"/>
</dbReference>
<evidence type="ECO:0000259" key="12">
    <source>
        <dbReference type="PROSITE" id="PS50113"/>
    </source>
</evidence>
<dbReference type="InterPro" id="IPR036890">
    <property type="entry name" value="HATPase_C_sf"/>
</dbReference>
<feature type="transmembrane region" description="Helical" evidence="9">
    <location>
        <begin position="43"/>
        <end position="62"/>
    </location>
</feature>
<dbReference type="Pfam" id="PF25323">
    <property type="entry name" value="6TM_PilS"/>
    <property type="match status" value="1"/>
</dbReference>
<evidence type="ECO:0000256" key="2">
    <source>
        <dbReference type="ARBA" id="ARBA00012438"/>
    </source>
</evidence>
<dbReference type="InterPro" id="IPR005467">
    <property type="entry name" value="His_kinase_dom"/>
</dbReference>
<evidence type="ECO:0000256" key="4">
    <source>
        <dbReference type="ARBA" id="ARBA00022679"/>
    </source>
</evidence>
<dbReference type="Proteomes" id="UP000515472">
    <property type="component" value="Chromosome"/>
</dbReference>
<evidence type="ECO:0000259" key="10">
    <source>
        <dbReference type="PROSITE" id="PS50109"/>
    </source>
</evidence>
<comment type="catalytic activity">
    <reaction evidence="1">
        <text>ATP + protein L-histidine = ADP + protein N-phospho-L-histidine.</text>
        <dbReference type="EC" id="2.7.13.3"/>
    </reaction>
</comment>
<keyword evidence="9" id="KW-1133">Transmembrane helix</keyword>
<evidence type="ECO:0000259" key="11">
    <source>
        <dbReference type="PROSITE" id="PS50112"/>
    </source>
</evidence>
<evidence type="ECO:0000256" key="7">
    <source>
        <dbReference type="ARBA" id="ARBA00022840"/>
    </source>
</evidence>
<dbReference type="CDD" id="cd00130">
    <property type="entry name" value="PAS"/>
    <property type="match status" value="1"/>
</dbReference>
<feature type="domain" description="PAS" evidence="11">
    <location>
        <begin position="208"/>
        <end position="246"/>
    </location>
</feature>
<dbReference type="EC" id="2.7.13.3" evidence="2"/>
<dbReference type="InterPro" id="IPR003594">
    <property type="entry name" value="HATPase_dom"/>
</dbReference>
<dbReference type="PROSITE" id="PS50109">
    <property type="entry name" value="HIS_KIN"/>
    <property type="match status" value="1"/>
</dbReference>
<dbReference type="PANTHER" id="PTHR43065">
    <property type="entry name" value="SENSOR HISTIDINE KINASE"/>
    <property type="match status" value="1"/>
</dbReference>
<evidence type="ECO:0000313" key="14">
    <source>
        <dbReference type="Proteomes" id="UP000515472"/>
    </source>
</evidence>
<feature type="transmembrane region" description="Helical" evidence="9">
    <location>
        <begin position="119"/>
        <end position="138"/>
    </location>
</feature>
<feature type="domain" description="Histidine kinase" evidence="10">
    <location>
        <begin position="331"/>
        <end position="539"/>
    </location>
</feature>
<evidence type="ECO:0000256" key="3">
    <source>
        <dbReference type="ARBA" id="ARBA00022553"/>
    </source>
</evidence>
<name>A0A6S6M045_9BACT</name>
<dbReference type="InterPro" id="IPR036097">
    <property type="entry name" value="HisK_dim/P_sf"/>
</dbReference>
<dbReference type="GO" id="GO:0005524">
    <property type="term" value="F:ATP binding"/>
    <property type="evidence" value="ECO:0007669"/>
    <property type="project" value="UniProtKB-KW"/>
</dbReference>
<dbReference type="SMART" id="SM00091">
    <property type="entry name" value="PAS"/>
    <property type="match status" value="1"/>
</dbReference>
<feature type="transmembrane region" description="Helical" evidence="9">
    <location>
        <begin position="158"/>
        <end position="177"/>
    </location>
</feature>
<dbReference type="InterPro" id="IPR013767">
    <property type="entry name" value="PAS_fold"/>
</dbReference>
<proteinExistence type="predicted"/>
<dbReference type="EMBL" id="AP023213">
    <property type="protein sequence ID" value="BCG46909.1"/>
    <property type="molecule type" value="Genomic_DNA"/>
</dbReference>
<organism evidence="13 14">
    <name type="scientific">Citrifermentans bremense</name>
    <dbReference type="NCBI Taxonomy" id="60035"/>
    <lineage>
        <taxon>Bacteria</taxon>
        <taxon>Pseudomonadati</taxon>
        <taxon>Thermodesulfobacteriota</taxon>
        <taxon>Desulfuromonadia</taxon>
        <taxon>Geobacterales</taxon>
        <taxon>Geobacteraceae</taxon>
        <taxon>Citrifermentans</taxon>
    </lineage>
</organism>
<evidence type="ECO:0000256" key="1">
    <source>
        <dbReference type="ARBA" id="ARBA00000085"/>
    </source>
</evidence>